<dbReference type="GO" id="GO:0001510">
    <property type="term" value="P:RNA methylation"/>
    <property type="evidence" value="ECO:0007669"/>
    <property type="project" value="InterPro"/>
</dbReference>
<proteinExistence type="inferred from homology"/>
<dbReference type="Gene3D" id="1.10.940.10">
    <property type="entry name" value="NusB-like"/>
    <property type="match status" value="1"/>
</dbReference>
<dbReference type="InterPro" id="IPR049560">
    <property type="entry name" value="MeTrfase_RsmB-F_NOP2_cat"/>
</dbReference>
<dbReference type="InterPro" id="IPR006027">
    <property type="entry name" value="NusB_RsmB_TIM44"/>
</dbReference>
<feature type="active site" description="Nucleophile" evidence="5">
    <location>
        <position position="384"/>
    </location>
</feature>
<evidence type="ECO:0000313" key="8">
    <source>
        <dbReference type="EMBL" id="ROU02848.1"/>
    </source>
</evidence>
<evidence type="ECO:0000256" key="3">
    <source>
        <dbReference type="ARBA" id="ARBA00022691"/>
    </source>
</evidence>
<dbReference type="InterPro" id="IPR023267">
    <property type="entry name" value="RCMT"/>
</dbReference>
<dbReference type="EMBL" id="RDRB01000003">
    <property type="protein sequence ID" value="ROU02848.1"/>
    <property type="molecule type" value="Genomic_DNA"/>
</dbReference>
<evidence type="ECO:0000256" key="1">
    <source>
        <dbReference type="ARBA" id="ARBA00022603"/>
    </source>
</evidence>
<dbReference type="SUPFAM" id="SSF48013">
    <property type="entry name" value="NusB-like"/>
    <property type="match status" value="1"/>
</dbReference>
<dbReference type="PRINTS" id="PR02008">
    <property type="entry name" value="RCMTFAMILY"/>
</dbReference>
<feature type="domain" description="SAM-dependent MTase RsmB/NOP-type" evidence="7">
    <location>
        <begin position="159"/>
        <end position="451"/>
    </location>
</feature>
<sequence length="452" mass="48556">MRSPPACRAFHPDIRRRRPPTRSASLAETSDRKGLAPRRAALALVRDVTERGRMLYEDTPVLAGLAPQERARAMRLAGEALRQAARADRVLKPHLARRPPPAALAILRLATVEFAQGAAAHGVVDAWVEVAGQSQRTASFRGLVNAVLRKLEGLTPEDWEKLPVPTLPRWLRRPLVDAWGDRAVQRIEDAHVRGAPLDLTPRSDVDAEALAAEIGATVLPTGSLRHTGAAQVTALPGFAEGRFWVQDAAAALPVRLLAPAKGERVLDLCAAPGGKTLQLAAAGAEVTALDLSEARLARVAENLGRCDLAAQIVAGDALRYEERGWDAVCLDAPCSATGTIRRHPDLPVARDGAGIDELIVQQAQLIDHALTLLKPGGRLLYCTCSLIPDEGEVQVEEALLRHPGLAMAPLPEAAWIDPEWAAPEGGLRTRPDHWSERGGMDGFFMAVLIKAA</sequence>
<organism evidence="8 9">
    <name type="scientific">Histidinibacterium lentulum</name>
    <dbReference type="NCBI Taxonomy" id="2480588"/>
    <lineage>
        <taxon>Bacteria</taxon>
        <taxon>Pseudomonadati</taxon>
        <taxon>Pseudomonadota</taxon>
        <taxon>Alphaproteobacteria</taxon>
        <taxon>Rhodobacterales</taxon>
        <taxon>Paracoccaceae</taxon>
        <taxon>Histidinibacterium</taxon>
    </lineage>
</organism>
<feature type="region of interest" description="Disordered" evidence="6">
    <location>
        <begin position="11"/>
        <end position="33"/>
    </location>
</feature>
<dbReference type="GO" id="GO:0008173">
    <property type="term" value="F:RNA methyltransferase activity"/>
    <property type="evidence" value="ECO:0007669"/>
    <property type="project" value="InterPro"/>
</dbReference>
<dbReference type="GO" id="GO:0003723">
    <property type="term" value="F:RNA binding"/>
    <property type="evidence" value="ECO:0007669"/>
    <property type="project" value="UniProtKB-UniRule"/>
</dbReference>
<dbReference type="GO" id="GO:0006355">
    <property type="term" value="P:regulation of DNA-templated transcription"/>
    <property type="evidence" value="ECO:0007669"/>
    <property type="project" value="InterPro"/>
</dbReference>
<keyword evidence="1 5" id="KW-0489">Methyltransferase</keyword>
<dbReference type="InterPro" id="IPR001678">
    <property type="entry name" value="MeTrfase_RsmB-F_NOP2_dom"/>
</dbReference>
<gene>
    <name evidence="8" type="ORF">EAT49_05970</name>
</gene>
<dbReference type="OrthoDB" id="9810297at2"/>
<dbReference type="Proteomes" id="UP000268016">
    <property type="component" value="Unassembled WGS sequence"/>
</dbReference>
<dbReference type="CDD" id="cd02440">
    <property type="entry name" value="AdoMet_MTases"/>
    <property type="match status" value="1"/>
</dbReference>
<keyword evidence="2 5" id="KW-0808">Transferase</keyword>
<keyword evidence="4 5" id="KW-0694">RNA-binding</keyword>
<dbReference type="SUPFAM" id="SSF53335">
    <property type="entry name" value="S-adenosyl-L-methionine-dependent methyltransferases"/>
    <property type="match status" value="1"/>
</dbReference>
<reference evidence="8 9" key="1">
    <citation type="submission" date="2018-10" db="EMBL/GenBank/DDBJ databases">
        <title>Histidinibacterium lentulum gen. nov., sp. nov., a marine bacterium from the culture broth of Picochlorum sp. 122.</title>
        <authorList>
            <person name="Wang G."/>
        </authorList>
    </citation>
    <scope>NUCLEOTIDE SEQUENCE [LARGE SCALE GENOMIC DNA]</scope>
    <source>
        <strain evidence="8 9">B17</strain>
    </source>
</reference>
<evidence type="ECO:0000256" key="4">
    <source>
        <dbReference type="ARBA" id="ARBA00022884"/>
    </source>
</evidence>
<feature type="binding site" evidence="5">
    <location>
        <position position="290"/>
    </location>
    <ligand>
        <name>S-adenosyl-L-methionine</name>
        <dbReference type="ChEBI" id="CHEBI:59789"/>
    </ligand>
</feature>
<dbReference type="InterPro" id="IPR029063">
    <property type="entry name" value="SAM-dependent_MTases_sf"/>
</dbReference>
<evidence type="ECO:0000256" key="2">
    <source>
        <dbReference type="ARBA" id="ARBA00022679"/>
    </source>
</evidence>
<name>A0A3N2R620_9RHOB</name>
<evidence type="ECO:0000256" key="6">
    <source>
        <dbReference type="SAM" id="MobiDB-lite"/>
    </source>
</evidence>
<feature type="binding site" evidence="5">
    <location>
        <begin position="269"/>
        <end position="275"/>
    </location>
    <ligand>
        <name>S-adenosyl-L-methionine</name>
        <dbReference type="ChEBI" id="CHEBI:59789"/>
    </ligand>
</feature>
<accession>A0A3N2R620</accession>
<keyword evidence="3 5" id="KW-0949">S-adenosyl-L-methionine</keyword>
<dbReference type="AlphaFoldDB" id="A0A3N2R620"/>
<evidence type="ECO:0000259" key="7">
    <source>
        <dbReference type="PROSITE" id="PS51686"/>
    </source>
</evidence>
<dbReference type="Pfam" id="PF01189">
    <property type="entry name" value="Methyltr_RsmB-F"/>
    <property type="match status" value="1"/>
</dbReference>
<dbReference type="PANTHER" id="PTHR22807">
    <property type="entry name" value="NOP2 YEAST -RELATED NOL1/NOP2/FMU SUN DOMAIN-CONTAINING"/>
    <property type="match status" value="1"/>
</dbReference>
<keyword evidence="9" id="KW-1185">Reference proteome</keyword>
<dbReference type="Pfam" id="PF01029">
    <property type="entry name" value="NusB"/>
    <property type="match status" value="1"/>
</dbReference>
<feature type="binding site" evidence="5">
    <location>
        <position position="331"/>
    </location>
    <ligand>
        <name>S-adenosyl-L-methionine</name>
        <dbReference type="ChEBI" id="CHEBI:59789"/>
    </ligand>
</feature>
<comment type="similarity">
    <text evidence="5">Belongs to the class I-like SAM-binding methyltransferase superfamily. RsmB/NOP family.</text>
</comment>
<dbReference type="PROSITE" id="PS51686">
    <property type="entry name" value="SAM_MT_RSMB_NOP"/>
    <property type="match status" value="1"/>
</dbReference>
<dbReference type="PANTHER" id="PTHR22807:SF61">
    <property type="entry name" value="NOL1_NOP2_SUN FAMILY PROTEIN _ ANTITERMINATION NUSB DOMAIN-CONTAINING PROTEIN"/>
    <property type="match status" value="1"/>
</dbReference>
<comment type="caution">
    <text evidence="8">The sequence shown here is derived from an EMBL/GenBank/DDBJ whole genome shotgun (WGS) entry which is preliminary data.</text>
</comment>
<protein>
    <submittedName>
        <fullName evidence="8">16S rRNA methyltransferase</fullName>
    </submittedName>
</protein>
<comment type="caution">
    <text evidence="5">Lacks conserved residue(s) required for the propagation of feature annotation.</text>
</comment>
<dbReference type="InterPro" id="IPR035926">
    <property type="entry name" value="NusB-like_sf"/>
</dbReference>
<evidence type="ECO:0000256" key="5">
    <source>
        <dbReference type="PROSITE-ProRule" id="PRU01023"/>
    </source>
</evidence>
<dbReference type="Gene3D" id="3.40.50.150">
    <property type="entry name" value="Vaccinia Virus protein VP39"/>
    <property type="match status" value="1"/>
</dbReference>
<evidence type="ECO:0000313" key="9">
    <source>
        <dbReference type="Proteomes" id="UP000268016"/>
    </source>
</evidence>